<dbReference type="Proteomes" id="UP000016023">
    <property type="component" value="Unassembled WGS sequence"/>
</dbReference>
<evidence type="ECO:0000256" key="1">
    <source>
        <dbReference type="SAM" id="SignalP"/>
    </source>
</evidence>
<feature type="signal peptide" evidence="1">
    <location>
        <begin position="1"/>
        <end position="35"/>
    </location>
</feature>
<dbReference type="STRING" id="883158.HMPREF9140_01429"/>
<gene>
    <name evidence="2" type="ORF">HMPREF9140_01429</name>
</gene>
<dbReference type="Gene3D" id="2.60.40.10">
    <property type="entry name" value="Immunoglobulins"/>
    <property type="match status" value="1"/>
</dbReference>
<name>H1Q3E1_9BACT</name>
<proteinExistence type="predicted"/>
<evidence type="ECO:0000313" key="2">
    <source>
        <dbReference type="EMBL" id="EHO68827.1"/>
    </source>
</evidence>
<dbReference type="InterPro" id="IPR013783">
    <property type="entry name" value="Ig-like_fold"/>
</dbReference>
<reference evidence="2 3" key="1">
    <citation type="submission" date="2011-12" db="EMBL/GenBank/DDBJ databases">
        <title>The Genome Sequence of Prevotella micans F0438.</title>
        <authorList>
            <consortium name="The Broad Institute Genome Sequencing Platform"/>
            <person name="Earl A."/>
            <person name="Ward D."/>
            <person name="Feldgarden M."/>
            <person name="Gevers D."/>
            <person name="Izard J."/>
            <person name="Baranova O.V."/>
            <person name="Blanton J.M."/>
            <person name="Wade W.G."/>
            <person name="Dewhirst F.E."/>
            <person name="Young S.K."/>
            <person name="Zeng Q."/>
            <person name="Gargeya S."/>
            <person name="Fitzgerald M."/>
            <person name="Haas B."/>
            <person name="Abouelleil A."/>
            <person name="Alvarado L."/>
            <person name="Arachchi H.M."/>
            <person name="Berlin A."/>
            <person name="Chapman S.B."/>
            <person name="Gearin G."/>
            <person name="Goldberg J."/>
            <person name="Griggs A."/>
            <person name="Gujja S."/>
            <person name="Hansen M."/>
            <person name="Heiman D."/>
            <person name="Howarth C."/>
            <person name="Larimer J."/>
            <person name="Lui A."/>
            <person name="MacDonald P.J.P."/>
            <person name="McCowen C."/>
            <person name="Montmayeur A."/>
            <person name="Murphy C."/>
            <person name="Neiman D."/>
            <person name="Pearson M."/>
            <person name="Priest M."/>
            <person name="Roberts A."/>
            <person name="Saif S."/>
            <person name="Shea T."/>
            <person name="Sisk P."/>
            <person name="Stolte C."/>
            <person name="Sykes S."/>
            <person name="Wortman J."/>
            <person name="Nusbaum C."/>
            <person name="Birren B."/>
        </authorList>
    </citation>
    <scope>NUCLEOTIDE SEQUENCE [LARGE SCALE GENOMIC DNA]</scope>
    <source>
        <strain evidence="2 3">F0438</strain>
    </source>
</reference>
<keyword evidence="1" id="KW-0732">Signal</keyword>
<protein>
    <recommendedName>
        <fullName evidence="4">Secretion system C-terminal sorting domain-containing protein</fullName>
    </recommendedName>
</protein>
<dbReference type="AlphaFoldDB" id="H1Q3E1"/>
<dbReference type="HOGENOM" id="CLU_437338_0_0_10"/>
<dbReference type="eggNOG" id="ENOG5033SWI">
    <property type="taxonomic scope" value="Bacteria"/>
</dbReference>
<feature type="chain" id="PRO_5003552903" description="Secretion system C-terminal sorting domain-containing protein" evidence="1">
    <location>
        <begin position="36"/>
        <end position="625"/>
    </location>
</feature>
<sequence length="625" mass="69430">MKNLILSFRKKQVINSALCTILIGASLAISQLCYAQANQADKICLTYSPHLQNVQESSGAGFRAGGIYAPCIMLKPEQGLVGCQITEINPCLTYAEKTTKRSGKVFIKDPVTRTSLYEQDCELQFGYNPIQLTTPYTVGTTEVLIGYEVEAQPGEYILGVGPRTSRNEEGCWIIYQNKLQNCAGYSSMSNWAIDVWLLPNGQNKSTNLVMRSLTPELPYVARNKKAKALAIVHNLSTQDISSVTCKIGGITENTIVKQIDTDIKKGQMDTLMIDAQIVKSGKLEVSLSKVNNNDKEGASNNTCGFLYYGKQNMPKRQHLIERWVAQWAPFTSRLDSEIEDVKEFFDGTDFKFNLCELHVDDDFSTDESETFRANSYNNISIGKTPVPRISLNRIPYDDETVTCSCLGKSNERLENLENGTYSFYNFNLTLTPTDDPKKLKAKVDITELEKLEFDDVVLTLSLLEDSVLATKQTQAPSNPYYYNNLFVKTINTTQGTPLEFVNGQFSRTYDVEIGEIRSGNINNFKVLATIGRRPDFKSPASEKMILDSRVAAYPVASAIAKAETSSAVNLTVTNGKINVVGIYDHLSIYTASGQAVDSIRSLAPGIYIVKITRGKEVTTYKVNVK</sequence>
<organism evidence="2 3">
    <name type="scientific">Prevotella micans F0438</name>
    <dbReference type="NCBI Taxonomy" id="883158"/>
    <lineage>
        <taxon>Bacteria</taxon>
        <taxon>Pseudomonadati</taxon>
        <taxon>Bacteroidota</taxon>
        <taxon>Bacteroidia</taxon>
        <taxon>Bacteroidales</taxon>
        <taxon>Prevotellaceae</taxon>
        <taxon>Prevotella</taxon>
    </lineage>
</organism>
<evidence type="ECO:0000313" key="3">
    <source>
        <dbReference type="Proteomes" id="UP000016023"/>
    </source>
</evidence>
<dbReference type="PATRIC" id="fig|883158.3.peg.1423"/>
<accession>H1Q3E1</accession>
<dbReference type="EMBL" id="AGWK01000039">
    <property type="protein sequence ID" value="EHO68827.1"/>
    <property type="molecule type" value="Genomic_DNA"/>
</dbReference>
<evidence type="ECO:0008006" key="4">
    <source>
        <dbReference type="Google" id="ProtNLM"/>
    </source>
</evidence>
<keyword evidence="3" id="KW-1185">Reference proteome</keyword>
<dbReference type="RefSeq" id="WP_006952905.1">
    <property type="nucleotide sequence ID" value="NZ_JH594522.1"/>
</dbReference>
<comment type="caution">
    <text evidence="2">The sequence shown here is derived from an EMBL/GenBank/DDBJ whole genome shotgun (WGS) entry which is preliminary data.</text>
</comment>